<evidence type="ECO:0000256" key="1">
    <source>
        <dbReference type="SAM" id="MobiDB-lite"/>
    </source>
</evidence>
<gene>
    <name evidence="3" type="ORF">K469DRAFT_556144</name>
</gene>
<accession>A0A6A6EJ90</accession>
<feature type="region of interest" description="Disordered" evidence="1">
    <location>
        <begin position="1"/>
        <end position="83"/>
    </location>
</feature>
<dbReference type="EMBL" id="ML994616">
    <property type="protein sequence ID" value="KAF2191734.1"/>
    <property type="molecule type" value="Genomic_DNA"/>
</dbReference>
<evidence type="ECO:0000259" key="2">
    <source>
        <dbReference type="Pfam" id="PF20516"/>
    </source>
</evidence>
<name>A0A6A6EJ90_9PEZI</name>
<proteinExistence type="predicted"/>
<dbReference type="AlphaFoldDB" id="A0A6A6EJ90"/>
<dbReference type="Proteomes" id="UP000800200">
    <property type="component" value="Unassembled WGS sequence"/>
</dbReference>
<keyword evidence="4" id="KW-1185">Reference proteome</keyword>
<feature type="compositionally biased region" description="Polar residues" evidence="1">
    <location>
        <begin position="40"/>
        <end position="56"/>
    </location>
</feature>
<protein>
    <recommendedName>
        <fullName evidence="2">PD-(D/E)XK nuclease-like domain-containing protein</fullName>
    </recommendedName>
</protein>
<dbReference type="OrthoDB" id="4161186at2759"/>
<evidence type="ECO:0000313" key="4">
    <source>
        <dbReference type="Proteomes" id="UP000800200"/>
    </source>
</evidence>
<dbReference type="InterPro" id="IPR046797">
    <property type="entry name" value="PDDEXK_12"/>
</dbReference>
<evidence type="ECO:0000313" key="3">
    <source>
        <dbReference type="EMBL" id="KAF2191734.1"/>
    </source>
</evidence>
<reference evidence="3" key="1">
    <citation type="journal article" date="2020" name="Stud. Mycol.">
        <title>101 Dothideomycetes genomes: a test case for predicting lifestyles and emergence of pathogens.</title>
        <authorList>
            <person name="Haridas S."/>
            <person name="Albert R."/>
            <person name="Binder M."/>
            <person name="Bloem J."/>
            <person name="Labutti K."/>
            <person name="Salamov A."/>
            <person name="Andreopoulos B."/>
            <person name="Baker S."/>
            <person name="Barry K."/>
            <person name="Bills G."/>
            <person name="Bluhm B."/>
            <person name="Cannon C."/>
            <person name="Castanera R."/>
            <person name="Culley D."/>
            <person name="Daum C."/>
            <person name="Ezra D."/>
            <person name="Gonzalez J."/>
            <person name="Henrissat B."/>
            <person name="Kuo A."/>
            <person name="Liang C."/>
            <person name="Lipzen A."/>
            <person name="Lutzoni F."/>
            <person name="Magnuson J."/>
            <person name="Mondo S."/>
            <person name="Nolan M."/>
            <person name="Ohm R."/>
            <person name="Pangilinan J."/>
            <person name="Park H.-J."/>
            <person name="Ramirez L."/>
            <person name="Alfaro M."/>
            <person name="Sun H."/>
            <person name="Tritt A."/>
            <person name="Yoshinaga Y."/>
            <person name="Zwiers L.-H."/>
            <person name="Turgeon B."/>
            <person name="Goodwin S."/>
            <person name="Spatafora J."/>
            <person name="Crous P."/>
            <person name="Grigoriev I."/>
        </authorList>
    </citation>
    <scope>NUCLEOTIDE SEQUENCE</scope>
    <source>
        <strain evidence="3">CBS 207.26</strain>
    </source>
</reference>
<sequence length="217" mass="24197">MDNGNPLRSSSPSKRRRKEDDSLPGQSASRAGSVVVSERTILTATGSAKRTSSPSRHLTELRTARPSISLSPITMPPKPLSDDTMTRLGRFRRRLGNVLKGGYIPGGLKDAIEQDPDFRLSVTMEPIDEEAFDHEDKRTLADFALVDTLQQVKKIFKGAILCTQFGRDENAWCFSVVWPLIELAIKLHGKDKWQPESVQSQSINPLYLSRTRGKLHA</sequence>
<organism evidence="3 4">
    <name type="scientific">Zopfia rhizophila CBS 207.26</name>
    <dbReference type="NCBI Taxonomy" id="1314779"/>
    <lineage>
        <taxon>Eukaryota</taxon>
        <taxon>Fungi</taxon>
        <taxon>Dikarya</taxon>
        <taxon>Ascomycota</taxon>
        <taxon>Pezizomycotina</taxon>
        <taxon>Dothideomycetes</taxon>
        <taxon>Dothideomycetes incertae sedis</taxon>
        <taxon>Zopfiaceae</taxon>
        <taxon>Zopfia</taxon>
    </lineage>
</organism>
<feature type="domain" description="PD-(D/E)XK nuclease-like" evidence="2">
    <location>
        <begin position="128"/>
        <end position="209"/>
    </location>
</feature>
<dbReference type="Pfam" id="PF20516">
    <property type="entry name" value="PDDEXK_12"/>
    <property type="match status" value="1"/>
</dbReference>